<keyword evidence="5" id="KW-0479">Metal-binding</keyword>
<evidence type="ECO:0000313" key="11">
    <source>
        <dbReference type="EMBL" id="GJE58954.1"/>
    </source>
</evidence>
<evidence type="ECO:0000256" key="8">
    <source>
        <dbReference type="ARBA" id="ARBA00022842"/>
    </source>
</evidence>
<keyword evidence="8" id="KW-0460">Magnesium</keyword>
<name>A0ABQ4TWS2_9HYPH</name>
<comment type="cofactor">
    <cofactor evidence="1">
        <name>Mg(2+)</name>
        <dbReference type="ChEBI" id="CHEBI:18420"/>
    </cofactor>
</comment>
<organism evidence="11 12">
    <name type="scientific">Methylobacterium trifolii</name>
    <dbReference type="NCBI Taxonomy" id="1003092"/>
    <lineage>
        <taxon>Bacteria</taxon>
        <taxon>Pseudomonadati</taxon>
        <taxon>Pseudomonadota</taxon>
        <taxon>Alphaproteobacteria</taxon>
        <taxon>Hyphomicrobiales</taxon>
        <taxon>Methylobacteriaceae</taxon>
        <taxon>Methylobacterium</taxon>
    </lineage>
</organism>
<proteinExistence type="inferred from homology"/>
<dbReference type="Gene3D" id="3.30.460.10">
    <property type="entry name" value="Beta Polymerase, domain 2"/>
    <property type="match status" value="1"/>
</dbReference>
<keyword evidence="2" id="KW-1277">Toxin-antitoxin system</keyword>
<keyword evidence="6" id="KW-0547">Nucleotide-binding</keyword>
<evidence type="ECO:0000256" key="4">
    <source>
        <dbReference type="ARBA" id="ARBA00022695"/>
    </source>
</evidence>
<evidence type="ECO:0000256" key="1">
    <source>
        <dbReference type="ARBA" id="ARBA00001946"/>
    </source>
</evidence>
<keyword evidence="3" id="KW-0808">Transferase</keyword>
<dbReference type="PANTHER" id="PTHR33571">
    <property type="entry name" value="SSL8005 PROTEIN"/>
    <property type="match status" value="1"/>
</dbReference>
<evidence type="ECO:0000256" key="3">
    <source>
        <dbReference type="ARBA" id="ARBA00022679"/>
    </source>
</evidence>
<dbReference type="Proteomes" id="UP001055057">
    <property type="component" value="Unassembled WGS sequence"/>
</dbReference>
<dbReference type="EMBL" id="BPRB01000057">
    <property type="protein sequence ID" value="GJE58954.1"/>
    <property type="molecule type" value="Genomic_DNA"/>
</dbReference>
<evidence type="ECO:0000259" key="10">
    <source>
        <dbReference type="Pfam" id="PF01909"/>
    </source>
</evidence>
<evidence type="ECO:0000256" key="7">
    <source>
        <dbReference type="ARBA" id="ARBA00022840"/>
    </source>
</evidence>
<feature type="domain" description="Polymerase nucleotidyl transferase" evidence="10">
    <location>
        <begin position="17"/>
        <end position="90"/>
    </location>
</feature>
<evidence type="ECO:0000313" key="12">
    <source>
        <dbReference type="Proteomes" id="UP001055057"/>
    </source>
</evidence>
<keyword evidence="7" id="KW-0067">ATP-binding</keyword>
<comment type="similarity">
    <text evidence="9">Belongs to the MntA antitoxin family.</text>
</comment>
<evidence type="ECO:0000256" key="5">
    <source>
        <dbReference type="ARBA" id="ARBA00022723"/>
    </source>
</evidence>
<dbReference type="InterPro" id="IPR052038">
    <property type="entry name" value="Type-VII_TA_antitoxin"/>
</dbReference>
<gene>
    <name evidence="11" type="ORF">MPOCJGCO_1040</name>
</gene>
<dbReference type="Pfam" id="PF01909">
    <property type="entry name" value="NTP_transf_2"/>
    <property type="match status" value="1"/>
</dbReference>
<dbReference type="SUPFAM" id="SSF81301">
    <property type="entry name" value="Nucleotidyltransferase"/>
    <property type="match status" value="1"/>
</dbReference>
<protein>
    <recommendedName>
        <fullName evidence="10">Polymerase nucleotidyl transferase domain-containing protein</fullName>
    </recommendedName>
</protein>
<evidence type="ECO:0000256" key="6">
    <source>
        <dbReference type="ARBA" id="ARBA00022741"/>
    </source>
</evidence>
<comment type="caution">
    <text evidence="11">The sequence shown here is derived from an EMBL/GenBank/DDBJ whole genome shotgun (WGS) entry which is preliminary data.</text>
</comment>
<dbReference type="InterPro" id="IPR002934">
    <property type="entry name" value="Polymerase_NTP_transf_dom"/>
</dbReference>
<evidence type="ECO:0000256" key="9">
    <source>
        <dbReference type="ARBA" id="ARBA00038276"/>
    </source>
</evidence>
<evidence type="ECO:0000256" key="2">
    <source>
        <dbReference type="ARBA" id="ARBA00022649"/>
    </source>
</evidence>
<keyword evidence="12" id="KW-1185">Reference proteome</keyword>
<dbReference type="PANTHER" id="PTHR33571:SF14">
    <property type="entry name" value="PROTEIN ADENYLYLTRANSFERASE MJ0435-RELATED"/>
    <property type="match status" value="1"/>
</dbReference>
<dbReference type="RefSeq" id="WP_238181550.1">
    <property type="nucleotide sequence ID" value="NZ_BPRB01000057.1"/>
</dbReference>
<keyword evidence="4" id="KW-0548">Nucleotidyltransferase</keyword>
<dbReference type="InterPro" id="IPR043519">
    <property type="entry name" value="NT_sf"/>
</dbReference>
<reference evidence="11" key="2">
    <citation type="submission" date="2021-08" db="EMBL/GenBank/DDBJ databases">
        <authorList>
            <person name="Tani A."/>
            <person name="Ola A."/>
            <person name="Ogura Y."/>
            <person name="Katsura K."/>
            <person name="Hayashi T."/>
        </authorList>
    </citation>
    <scope>NUCLEOTIDE SEQUENCE</scope>
    <source>
        <strain evidence="11">DSM 23632</strain>
    </source>
</reference>
<reference evidence="11" key="1">
    <citation type="journal article" date="2021" name="Front. Microbiol.">
        <title>Comprehensive Comparative Genomics and Phenotyping of Methylobacterium Species.</title>
        <authorList>
            <person name="Alessa O."/>
            <person name="Ogura Y."/>
            <person name="Fujitani Y."/>
            <person name="Takami H."/>
            <person name="Hayashi T."/>
            <person name="Sahin N."/>
            <person name="Tani A."/>
        </authorList>
    </citation>
    <scope>NUCLEOTIDE SEQUENCE</scope>
    <source>
        <strain evidence="11">DSM 23632</strain>
    </source>
</reference>
<sequence length="98" mass="10832">MDRGTAIDILRANEGALRRLGVRHAALFGSVARGEGHAGSDLDVMIDIDVDTVRDVYDYVGVIDFISDLFPIPVDVSNRKMLKDHVRPEAERDAVHAF</sequence>
<accession>A0ABQ4TWS2</accession>
<dbReference type="CDD" id="cd05403">
    <property type="entry name" value="NT_KNTase_like"/>
    <property type="match status" value="1"/>
</dbReference>